<dbReference type="EMBL" id="MHNL01000032">
    <property type="protein sequence ID" value="OGZ43589.1"/>
    <property type="molecule type" value="Genomic_DNA"/>
</dbReference>
<organism evidence="1 2">
    <name type="scientific">Candidatus Ryanbacteria bacterium RIFCSPHIGHO2_01_FULL_48_27</name>
    <dbReference type="NCBI Taxonomy" id="1802115"/>
    <lineage>
        <taxon>Bacteria</taxon>
        <taxon>Candidatus Ryaniibacteriota</taxon>
    </lineage>
</organism>
<sequence>MYIGRTTDSLDAAAIDTAPKASGAVGDVLFVVVSAGALCVSETGASEVLACKEPSVSTAAG</sequence>
<evidence type="ECO:0000313" key="1">
    <source>
        <dbReference type="EMBL" id="OGZ43589.1"/>
    </source>
</evidence>
<accession>A0A1G2FZU8</accession>
<evidence type="ECO:0000313" key="2">
    <source>
        <dbReference type="Proteomes" id="UP000177785"/>
    </source>
</evidence>
<dbReference type="Proteomes" id="UP000177785">
    <property type="component" value="Unassembled WGS sequence"/>
</dbReference>
<proteinExistence type="predicted"/>
<comment type="caution">
    <text evidence="1">The sequence shown here is derived from an EMBL/GenBank/DDBJ whole genome shotgun (WGS) entry which is preliminary data.</text>
</comment>
<reference evidence="1 2" key="1">
    <citation type="journal article" date="2016" name="Nat. Commun.">
        <title>Thousands of microbial genomes shed light on interconnected biogeochemical processes in an aquifer system.</title>
        <authorList>
            <person name="Anantharaman K."/>
            <person name="Brown C.T."/>
            <person name="Hug L.A."/>
            <person name="Sharon I."/>
            <person name="Castelle C.J."/>
            <person name="Probst A.J."/>
            <person name="Thomas B.C."/>
            <person name="Singh A."/>
            <person name="Wilkins M.J."/>
            <person name="Karaoz U."/>
            <person name="Brodie E.L."/>
            <person name="Williams K.H."/>
            <person name="Hubbard S.S."/>
            <person name="Banfield J.F."/>
        </authorList>
    </citation>
    <scope>NUCLEOTIDE SEQUENCE [LARGE SCALE GENOMIC DNA]</scope>
</reference>
<name>A0A1G2FZU8_9BACT</name>
<protein>
    <submittedName>
        <fullName evidence="1">Uncharacterized protein</fullName>
    </submittedName>
</protein>
<dbReference type="AlphaFoldDB" id="A0A1G2FZU8"/>
<gene>
    <name evidence="1" type="ORF">A2756_04740</name>
</gene>